<reference evidence="1 2" key="1">
    <citation type="journal article" date="2011" name="Stand. Genomic Sci.">
        <title>Draft genome sequence of Caminibacter mediatlanticus strain TB-2, an epsilonproteobacterium isolated from a deep-sea hydrothermal vent.</title>
        <authorList>
            <person name="Giovannelli D."/>
            <person name="Ferriera S."/>
            <person name="Johnson J."/>
            <person name="Kravitz S."/>
            <person name="Perez-Rodriguez I."/>
            <person name="Ricci J."/>
            <person name="O'Brien C."/>
            <person name="Voordeckers J.W."/>
            <person name="Bini E."/>
            <person name="Vetriani C."/>
        </authorList>
    </citation>
    <scope>NUCLEOTIDE SEQUENCE [LARGE SCALE GENOMIC DNA]</scope>
    <source>
        <strain evidence="1 2">TB-2</strain>
    </source>
</reference>
<accession>A0AAI9AHK5</accession>
<dbReference type="EMBL" id="ABCJ01000004">
    <property type="protein sequence ID" value="EDM23647.1"/>
    <property type="molecule type" value="Genomic_DNA"/>
</dbReference>
<protein>
    <submittedName>
        <fullName evidence="1">Dephospho-CoA kinase</fullName>
        <ecNumber evidence="1">2.7.1.24</ecNumber>
    </submittedName>
</protein>
<proteinExistence type="predicted"/>
<dbReference type="Proteomes" id="UP000003288">
    <property type="component" value="Unassembled WGS sequence"/>
</dbReference>
<name>A0AAI9AHK5_9BACT</name>
<dbReference type="EC" id="2.7.1.24" evidence="1"/>
<gene>
    <name evidence="1" type="primary">coaE</name>
    <name evidence="1" type="ORF">CMTB2_05162</name>
</gene>
<keyword evidence="1" id="KW-0808">Transferase</keyword>
<keyword evidence="1" id="KW-0418">Kinase</keyword>
<organism evidence="1 2">
    <name type="scientific">Caminibacter mediatlanticus TB-2</name>
    <dbReference type="NCBI Taxonomy" id="391592"/>
    <lineage>
        <taxon>Bacteria</taxon>
        <taxon>Pseudomonadati</taxon>
        <taxon>Campylobacterota</taxon>
        <taxon>Epsilonproteobacteria</taxon>
        <taxon>Nautiliales</taxon>
        <taxon>Nautiliaceae</taxon>
        <taxon>Caminibacter</taxon>
    </lineage>
</organism>
<dbReference type="GO" id="GO:0004140">
    <property type="term" value="F:dephospho-CoA kinase activity"/>
    <property type="evidence" value="ECO:0007669"/>
    <property type="project" value="UniProtKB-EC"/>
</dbReference>
<comment type="caution">
    <text evidence="1">The sequence shown here is derived from an EMBL/GenBank/DDBJ whole genome shotgun (WGS) entry which is preliminary data.</text>
</comment>
<evidence type="ECO:0000313" key="2">
    <source>
        <dbReference type="Proteomes" id="UP000003288"/>
    </source>
</evidence>
<sequence>MKFDIINKKGGE</sequence>
<evidence type="ECO:0000313" key="1">
    <source>
        <dbReference type="EMBL" id="EDM23647.1"/>
    </source>
</evidence>